<keyword evidence="3" id="KW-1185">Reference proteome</keyword>
<evidence type="ECO:0000256" key="1">
    <source>
        <dbReference type="SAM" id="MobiDB-lite"/>
    </source>
</evidence>
<evidence type="ECO:0000313" key="3">
    <source>
        <dbReference type="Proteomes" id="UP001207337"/>
    </source>
</evidence>
<reference evidence="2 3" key="1">
    <citation type="submission" date="2021-11" db="EMBL/GenBank/DDBJ databases">
        <title>Aliifidinibius sp. nov., a new bacterium isolated from saline soil.</title>
        <authorList>
            <person name="Galisteo C."/>
            <person name="De La Haba R."/>
            <person name="Sanchez-Porro C."/>
            <person name="Ventosa A."/>
        </authorList>
    </citation>
    <scope>NUCLEOTIDE SEQUENCE [LARGE SCALE GENOMIC DNA]</scope>
    <source>
        <strain evidence="2 3">KACC 190600</strain>
    </source>
</reference>
<accession>A0ABT3Q0C8</accession>
<dbReference type="Pfam" id="PF25680">
    <property type="entry name" value="Mom"/>
    <property type="match status" value="1"/>
</dbReference>
<organism evidence="2 3">
    <name type="scientific">Fodinibius salicampi</name>
    <dbReference type="NCBI Taxonomy" id="1920655"/>
    <lineage>
        <taxon>Bacteria</taxon>
        <taxon>Pseudomonadati</taxon>
        <taxon>Balneolota</taxon>
        <taxon>Balneolia</taxon>
        <taxon>Balneolales</taxon>
        <taxon>Balneolaceae</taxon>
        <taxon>Fodinibius</taxon>
    </lineage>
</organism>
<sequence length="192" mass="22708">MLFESYRFEKTEINEKRSIKLPSDGLKARHLEFDECNKIYAVNINKRWHSRLPNSQEKPWQFAFKAHFRGVTFAIALWNNPSARTLPNNWLELRRLACSNDAPKNTPSRFMAHMVNFFRDNCPEKEKCISYQDTSVHEGTIYKAAGWEVGHITKARKRKRDYKKPGTDRLYRKDSNGKDVASARKLRWEKEL</sequence>
<evidence type="ECO:0000313" key="2">
    <source>
        <dbReference type="EMBL" id="MCW9713565.1"/>
    </source>
</evidence>
<name>A0ABT3Q0C8_9BACT</name>
<proteinExistence type="predicted"/>
<dbReference type="EMBL" id="JAJNDC010000003">
    <property type="protein sequence ID" value="MCW9713565.1"/>
    <property type="molecule type" value="Genomic_DNA"/>
</dbReference>
<comment type="caution">
    <text evidence="2">The sequence shown here is derived from an EMBL/GenBank/DDBJ whole genome shotgun (WGS) entry which is preliminary data.</text>
</comment>
<evidence type="ECO:0008006" key="4">
    <source>
        <dbReference type="Google" id="ProtNLM"/>
    </source>
</evidence>
<protein>
    <recommendedName>
        <fullName evidence="4">HNH endonuclease</fullName>
    </recommendedName>
</protein>
<feature type="region of interest" description="Disordered" evidence="1">
    <location>
        <begin position="158"/>
        <end position="192"/>
    </location>
</feature>
<dbReference type="InterPro" id="IPR057895">
    <property type="entry name" value="Mom"/>
</dbReference>
<feature type="compositionally biased region" description="Basic and acidic residues" evidence="1">
    <location>
        <begin position="163"/>
        <end position="177"/>
    </location>
</feature>
<gene>
    <name evidence="2" type="ORF">LQ318_11700</name>
</gene>
<dbReference type="Proteomes" id="UP001207337">
    <property type="component" value="Unassembled WGS sequence"/>
</dbReference>
<dbReference type="RefSeq" id="WP_265790369.1">
    <property type="nucleotide sequence ID" value="NZ_BAABRS010000003.1"/>
</dbReference>